<dbReference type="Proteomes" id="UP000800036">
    <property type="component" value="Unassembled WGS sequence"/>
</dbReference>
<dbReference type="OrthoDB" id="10250990at2759"/>
<evidence type="ECO:0000313" key="8">
    <source>
        <dbReference type="Proteomes" id="UP000800036"/>
    </source>
</evidence>
<dbReference type="InterPro" id="IPR002563">
    <property type="entry name" value="Flavin_Rdtase-like_dom"/>
</dbReference>
<accession>A0A6A5UWR7</accession>
<comment type="cofactor">
    <cofactor evidence="1">
        <name>FMN</name>
        <dbReference type="ChEBI" id="CHEBI:58210"/>
    </cofactor>
</comment>
<dbReference type="SMART" id="SM00903">
    <property type="entry name" value="Flavin_Reduct"/>
    <property type="match status" value="1"/>
</dbReference>
<dbReference type="EMBL" id="ML976723">
    <property type="protein sequence ID" value="KAF1968222.1"/>
    <property type="molecule type" value="Genomic_DNA"/>
</dbReference>
<name>A0A6A5UWR7_9PLEO</name>
<dbReference type="GO" id="GO:0010181">
    <property type="term" value="F:FMN binding"/>
    <property type="evidence" value="ECO:0007669"/>
    <property type="project" value="InterPro"/>
</dbReference>
<reference evidence="7" key="1">
    <citation type="journal article" date="2020" name="Stud. Mycol.">
        <title>101 Dothideomycetes genomes: a test case for predicting lifestyles and emergence of pathogens.</title>
        <authorList>
            <person name="Haridas S."/>
            <person name="Albert R."/>
            <person name="Binder M."/>
            <person name="Bloem J."/>
            <person name="Labutti K."/>
            <person name="Salamov A."/>
            <person name="Andreopoulos B."/>
            <person name="Baker S."/>
            <person name="Barry K."/>
            <person name="Bills G."/>
            <person name="Bluhm B."/>
            <person name="Cannon C."/>
            <person name="Castanera R."/>
            <person name="Culley D."/>
            <person name="Daum C."/>
            <person name="Ezra D."/>
            <person name="Gonzalez J."/>
            <person name="Henrissat B."/>
            <person name="Kuo A."/>
            <person name="Liang C."/>
            <person name="Lipzen A."/>
            <person name="Lutzoni F."/>
            <person name="Magnuson J."/>
            <person name="Mondo S."/>
            <person name="Nolan M."/>
            <person name="Ohm R."/>
            <person name="Pangilinan J."/>
            <person name="Park H.-J."/>
            <person name="Ramirez L."/>
            <person name="Alfaro M."/>
            <person name="Sun H."/>
            <person name="Tritt A."/>
            <person name="Yoshinaga Y."/>
            <person name="Zwiers L.-H."/>
            <person name="Turgeon B."/>
            <person name="Goodwin S."/>
            <person name="Spatafora J."/>
            <person name="Crous P."/>
            <person name="Grigoriev I."/>
        </authorList>
    </citation>
    <scope>NUCLEOTIDE SEQUENCE</scope>
    <source>
        <strain evidence="7">CBS 107.79</strain>
    </source>
</reference>
<feature type="domain" description="Flavin reductase like" evidence="6">
    <location>
        <begin position="83"/>
        <end position="243"/>
    </location>
</feature>
<evidence type="ECO:0000256" key="2">
    <source>
        <dbReference type="ARBA" id="ARBA00022630"/>
    </source>
</evidence>
<dbReference type="SUPFAM" id="SSF50475">
    <property type="entry name" value="FMN-binding split barrel"/>
    <property type="match status" value="1"/>
</dbReference>
<organism evidence="7 8">
    <name type="scientific">Bimuria novae-zelandiae CBS 107.79</name>
    <dbReference type="NCBI Taxonomy" id="1447943"/>
    <lineage>
        <taxon>Eukaryota</taxon>
        <taxon>Fungi</taxon>
        <taxon>Dikarya</taxon>
        <taxon>Ascomycota</taxon>
        <taxon>Pezizomycotina</taxon>
        <taxon>Dothideomycetes</taxon>
        <taxon>Pleosporomycetidae</taxon>
        <taxon>Pleosporales</taxon>
        <taxon>Massarineae</taxon>
        <taxon>Didymosphaeriaceae</taxon>
        <taxon>Bimuria</taxon>
    </lineage>
</organism>
<evidence type="ECO:0000313" key="7">
    <source>
        <dbReference type="EMBL" id="KAF1968222.1"/>
    </source>
</evidence>
<dbReference type="InterPro" id="IPR012349">
    <property type="entry name" value="Split_barrel_FMN-bd"/>
</dbReference>
<feature type="region of interest" description="Disordered" evidence="5">
    <location>
        <begin position="1"/>
        <end position="70"/>
    </location>
</feature>
<keyword evidence="8" id="KW-1185">Reference proteome</keyword>
<dbReference type="PANTHER" id="PTHR33798">
    <property type="entry name" value="FLAVOPROTEIN OXYGENASE"/>
    <property type="match status" value="1"/>
</dbReference>
<feature type="compositionally biased region" description="Basic and acidic residues" evidence="5">
    <location>
        <begin position="1"/>
        <end position="25"/>
    </location>
</feature>
<proteinExistence type="inferred from homology"/>
<sequence>MAEPKADAEAQIKRNPHPDFKKVEASRPPFDASRTVHFTQTPQPSWTPGSGSNNPSLLSKSHREINPYADGRPPVHNYKLLISGIVPRPVGFVSTISADGTATNLAPFSYFNVVSHDPPLFVLGFSGGLASAKDSLANLLKNEECTLNIISEDFIEAANYTSLNAPLGISEWAFSGLHPAKSSIVKPDRVHESVFSIEAKLVKTMEWESRATPGKKTGVTAIVEGVNFWVREDAVDEEGVLIDPKVLKPICRLGGITYGRVTDLFELLRPQYEEVTKDPETAKLAKLKTEGQLE</sequence>
<comment type="similarity">
    <text evidence="4">Belongs to the flavoredoxin family.</text>
</comment>
<dbReference type="Pfam" id="PF01613">
    <property type="entry name" value="Flavin_Reduct"/>
    <property type="match status" value="1"/>
</dbReference>
<evidence type="ECO:0000256" key="4">
    <source>
        <dbReference type="ARBA" id="ARBA00038054"/>
    </source>
</evidence>
<evidence type="ECO:0000256" key="1">
    <source>
        <dbReference type="ARBA" id="ARBA00001917"/>
    </source>
</evidence>
<keyword evidence="2" id="KW-0285">Flavoprotein</keyword>
<gene>
    <name evidence="7" type="ORF">BU23DRAFT_481060</name>
</gene>
<evidence type="ECO:0000256" key="5">
    <source>
        <dbReference type="SAM" id="MobiDB-lite"/>
    </source>
</evidence>
<dbReference type="Gene3D" id="2.30.110.10">
    <property type="entry name" value="Electron Transport, Fmn-binding Protein, Chain A"/>
    <property type="match status" value="1"/>
</dbReference>
<evidence type="ECO:0000256" key="3">
    <source>
        <dbReference type="ARBA" id="ARBA00022643"/>
    </source>
</evidence>
<protein>
    <recommendedName>
        <fullName evidence="6">Flavin reductase like domain-containing protein</fullName>
    </recommendedName>
</protein>
<dbReference type="AlphaFoldDB" id="A0A6A5UWR7"/>
<feature type="compositionally biased region" description="Polar residues" evidence="5">
    <location>
        <begin position="36"/>
        <end position="59"/>
    </location>
</feature>
<keyword evidence="3" id="KW-0288">FMN</keyword>
<dbReference type="PANTHER" id="PTHR33798:SF5">
    <property type="entry name" value="FLAVIN REDUCTASE LIKE DOMAIN-CONTAINING PROTEIN"/>
    <property type="match status" value="1"/>
</dbReference>
<evidence type="ECO:0000259" key="6">
    <source>
        <dbReference type="SMART" id="SM00903"/>
    </source>
</evidence>